<proteinExistence type="inferred from homology"/>
<evidence type="ECO:0008006" key="10">
    <source>
        <dbReference type="Google" id="ProtNLM"/>
    </source>
</evidence>
<evidence type="ECO:0000259" key="6">
    <source>
        <dbReference type="Pfam" id="PF07980"/>
    </source>
</evidence>
<keyword evidence="4" id="KW-0472">Membrane</keyword>
<gene>
    <name evidence="8" type="ORF">FHR24_001070</name>
</gene>
<dbReference type="SUPFAM" id="SSF48452">
    <property type="entry name" value="TPR-like"/>
    <property type="match status" value="1"/>
</dbReference>
<evidence type="ECO:0000256" key="2">
    <source>
        <dbReference type="ARBA" id="ARBA00006275"/>
    </source>
</evidence>
<comment type="similarity">
    <text evidence="2">Belongs to the SusD family.</text>
</comment>
<organism evidence="8 9">
    <name type="scientific">Wenyingzhuangia heitensis</name>
    <dbReference type="NCBI Taxonomy" id="1487859"/>
    <lineage>
        <taxon>Bacteria</taxon>
        <taxon>Pseudomonadati</taxon>
        <taxon>Bacteroidota</taxon>
        <taxon>Flavobacteriia</taxon>
        <taxon>Flavobacteriales</taxon>
        <taxon>Flavobacteriaceae</taxon>
        <taxon>Wenyingzhuangia</taxon>
    </lineage>
</organism>
<keyword evidence="5" id="KW-0998">Cell outer membrane</keyword>
<feature type="domain" description="RagB/SusD" evidence="6">
    <location>
        <begin position="351"/>
        <end position="523"/>
    </location>
</feature>
<dbReference type="Pfam" id="PF07980">
    <property type="entry name" value="SusD_RagB"/>
    <property type="match status" value="1"/>
</dbReference>
<protein>
    <recommendedName>
        <fullName evidence="10">Starch-binding associating with outer membrane</fullName>
    </recommendedName>
</protein>
<evidence type="ECO:0000256" key="1">
    <source>
        <dbReference type="ARBA" id="ARBA00004442"/>
    </source>
</evidence>
<dbReference type="PROSITE" id="PS51257">
    <property type="entry name" value="PROKAR_LIPOPROTEIN"/>
    <property type="match status" value="1"/>
</dbReference>
<sequence length="523" mass="58577">MKIDKLKKYSKILTLSVMFGYTLVGCDDFINDLEPVGAVSDEYFNSEEEYEKALIGAYDMLQSTYVNILTVAGAADDIIVGGDANNYDQPTLQRIDKMDQTPADNNQLRDVWKFMYAAMGRANYVLEFQDKTAFEGRDEIIAQAYFLRAYFTFELAKFFGDIPLAVEERDGVARIQDKRIRIGEQYDVNRIGSIAQVYALIEEDLKEAILNLPVTQNEKYEITKGAAQALLGKVYLYHGTFDNTQFENAVNQLNTVINSGEYTLADISTLFEKSGENGVESVFEVQYTSIEGAGWDCIQCSEGNYLPQNNAPRDFTGATYKAGWGFSLPTQQLYNAFENGDLRRDVTILAPAAGEYTASRENTGYFSKKYLPTQANESTRAGSDPLNYDNNYRAIRYADVLLMAAEAEVQSNGSTGNAITYLNQVRARAFGNNTHDYPFNGESNLLEAIYAERRVELAGEGHRFFDLVRTGKASAAFASYNATKPNEFGEITFEENKNEVFPIPLVELELANAVTTWGQNPNY</sequence>
<keyword evidence="3" id="KW-0732">Signal</keyword>
<comment type="caution">
    <text evidence="8">The sequence shown here is derived from an EMBL/GenBank/DDBJ whole genome shotgun (WGS) entry which is preliminary data.</text>
</comment>
<comment type="subcellular location">
    <subcellularLocation>
        <location evidence="1">Cell outer membrane</location>
    </subcellularLocation>
</comment>
<dbReference type="Pfam" id="PF14322">
    <property type="entry name" value="SusD-like_3"/>
    <property type="match status" value="1"/>
</dbReference>
<dbReference type="Proteomes" id="UP000745859">
    <property type="component" value="Unassembled WGS sequence"/>
</dbReference>
<dbReference type="InterPro" id="IPR011990">
    <property type="entry name" value="TPR-like_helical_dom_sf"/>
</dbReference>
<evidence type="ECO:0000256" key="3">
    <source>
        <dbReference type="ARBA" id="ARBA00022729"/>
    </source>
</evidence>
<reference evidence="8 9" key="1">
    <citation type="submission" date="2020-03" db="EMBL/GenBank/DDBJ databases">
        <title>Genomic Encyclopedia of Type Strains, Phase IV (KMG-IV): sequencing the most valuable type-strain genomes for metagenomic binning, comparative biology and taxonomic classification.</title>
        <authorList>
            <person name="Goeker M."/>
        </authorList>
    </citation>
    <scope>NUCLEOTIDE SEQUENCE [LARGE SCALE GENOMIC DNA]</scope>
    <source>
        <strain evidence="8 9">DSM 101599</strain>
    </source>
</reference>
<dbReference type="EMBL" id="JAASQL010000001">
    <property type="protein sequence ID" value="NIJ44631.1"/>
    <property type="molecule type" value="Genomic_DNA"/>
</dbReference>
<name>A0ABX0UAN5_9FLAO</name>
<keyword evidence="9" id="KW-1185">Reference proteome</keyword>
<dbReference type="InterPro" id="IPR012944">
    <property type="entry name" value="SusD_RagB_dom"/>
</dbReference>
<dbReference type="Gene3D" id="1.25.40.390">
    <property type="match status" value="1"/>
</dbReference>
<dbReference type="InterPro" id="IPR033985">
    <property type="entry name" value="SusD-like_N"/>
</dbReference>
<evidence type="ECO:0000256" key="5">
    <source>
        <dbReference type="ARBA" id="ARBA00023237"/>
    </source>
</evidence>
<evidence type="ECO:0000259" key="7">
    <source>
        <dbReference type="Pfam" id="PF14322"/>
    </source>
</evidence>
<evidence type="ECO:0000256" key="4">
    <source>
        <dbReference type="ARBA" id="ARBA00023136"/>
    </source>
</evidence>
<dbReference type="RefSeq" id="WP_167184984.1">
    <property type="nucleotide sequence ID" value="NZ_JAASQL010000001.1"/>
</dbReference>
<feature type="domain" description="SusD-like N-terminal" evidence="7">
    <location>
        <begin position="42"/>
        <end position="236"/>
    </location>
</feature>
<accession>A0ABX0UAN5</accession>
<evidence type="ECO:0000313" key="8">
    <source>
        <dbReference type="EMBL" id="NIJ44631.1"/>
    </source>
</evidence>
<dbReference type="CDD" id="cd08977">
    <property type="entry name" value="SusD"/>
    <property type="match status" value="1"/>
</dbReference>
<evidence type="ECO:0000313" key="9">
    <source>
        <dbReference type="Proteomes" id="UP000745859"/>
    </source>
</evidence>